<feature type="domain" description="PFL" evidence="5">
    <location>
        <begin position="3"/>
        <end position="676"/>
    </location>
</feature>
<dbReference type="AlphaFoldDB" id="A0A2N5PCE6"/>
<organism evidence="6 7">
    <name type="scientific">Mediterraneibacter gnavus</name>
    <name type="common">Ruminococcus gnavus</name>
    <dbReference type="NCBI Taxonomy" id="33038"/>
    <lineage>
        <taxon>Bacteria</taxon>
        <taxon>Bacillati</taxon>
        <taxon>Bacillota</taxon>
        <taxon>Clostridia</taxon>
        <taxon>Lachnospirales</taxon>
        <taxon>Lachnospiraceae</taxon>
        <taxon>Mediterraneibacter</taxon>
    </lineage>
</organism>
<dbReference type="InterPro" id="IPR001150">
    <property type="entry name" value="Gly_radical"/>
</dbReference>
<dbReference type="Proteomes" id="UP000234891">
    <property type="component" value="Unassembled WGS sequence"/>
</dbReference>
<dbReference type="RefSeq" id="WP_101870640.1">
    <property type="nucleotide sequence ID" value="NZ_NIHS01000011.1"/>
</dbReference>
<keyword evidence="1 3" id="KW-0556">Organic radical</keyword>
<protein>
    <recommendedName>
        <fullName evidence="8">Formate C-acetyltransferase</fullName>
    </recommendedName>
</protein>
<evidence type="ECO:0000256" key="1">
    <source>
        <dbReference type="ARBA" id="ARBA00022818"/>
    </source>
</evidence>
<dbReference type="PROSITE" id="PS00850">
    <property type="entry name" value="GLY_RADICAL_1"/>
    <property type="match status" value="1"/>
</dbReference>
<dbReference type="InterPro" id="IPR019777">
    <property type="entry name" value="Form_AcTrfase_GR_CS"/>
</dbReference>
<evidence type="ECO:0008006" key="8">
    <source>
        <dbReference type="Google" id="ProtNLM"/>
    </source>
</evidence>
<dbReference type="SUPFAM" id="SSF51998">
    <property type="entry name" value="PFL-like glycyl radical enzymes"/>
    <property type="match status" value="1"/>
</dbReference>
<dbReference type="PANTHER" id="PTHR43641">
    <property type="entry name" value="FORMATE ACETYLTRANSFERASE 3-RELATED"/>
    <property type="match status" value="1"/>
</dbReference>
<evidence type="ECO:0000313" key="7">
    <source>
        <dbReference type="Proteomes" id="UP000234891"/>
    </source>
</evidence>
<keyword evidence="2" id="KW-0456">Lyase</keyword>
<dbReference type="GO" id="GO:0016829">
    <property type="term" value="F:lyase activity"/>
    <property type="evidence" value="ECO:0007669"/>
    <property type="project" value="UniProtKB-KW"/>
</dbReference>
<name>A0A2N5PCE6_MEDGN</name>
<evidence type="ECO:0000256" key="2">
    <source>
        <dbReference type="ARBA" id="ARBA00023239"/>
    </source>
</evidence>
<feature type="domain" description="Glycine radical" evidence="4">
    <location>
        <begin position="684"/>
        <end position="803"/>
    </location>
</feature>
<reference evidence="6 7" key="1">
    <citation type="journal article" date="2017" name="Genome Med.">
        <title>A novel Ruminococcus gnavus clade enriched in inflammatory bowel disease patients.</title>
        <authorList>
            <person name="Hall A.B."/>
            <person name="Yassour M."/>
            <person name="Sauk J."/>
            <person name="Garner A."/>
            <person name="Jiang X."/>
            <person name="Arthur T."/>
            <person name="Lagoudas G.K."/>
            <person name="Vatanen T."/>
            <person name="Fornelos N."/>
            <person name="Wilson R."/>
            <person name="Bertha M."/>
            <person name="Cohen M."/>
            <person name="Garber J."/>
            <person name="Khalili H."/>
            <person name="Gevers D."/>
            <person name="Ananthakrishnan A.N."/>
            <person name="Kugathasan S."/>
            <person name="Lander E.S."/>
            <person name="Blainey P."/>
            <person name="Vlamakis H."/>
            <person name="Xavier R.J."/>
            <person name="Huttenhower C."/>
        </authorList>
    </citation>
    <scope>NUCLEOTIDE SEQUENCE [LARGE SCALE GENOMIC DNA]</scope>
    <source>
        <strain evidence="6 7">RJX1124</strain>
    </source>
</reference>
<comment type="caution">
    <text evidence="6">The sequence shown here is derived from an EMBL/GenBank/DDBJ whole genome shotgun (WGS) entry which is preliminary data.</text>
</comment>
<evidence type="ECO:0000259" key="5">
    <source>
        <dbReference type="PROSITE" id="PS51554"/>
    </source>
</evidence>
<dbReference type="Pfam" id="PF01228">
    <property type="entry name" value="Gly_radical"/>
    <property type="match status" value="1"/>
</dbReference>
<dbReference type="PANTHER" id="PTHR43641:SF2">
    <property type="entry name" value="DEHYDRATASE YBIW-RELATED"/>
    <property type="match status" value="1"/>
</dbReference>
<dbReference type="EMBL" id="NIHS01000011">
    <property type="protein sequence ID" value="PLT72735.1"/>
    <property type="molecule type" value="Genomic_DNA"/>
</dbReference>
<evidence type="ECO:0000313" key="6">
    <source>
        <dbReference type="EMBL" id="PLT72735.1"/>
    </source>
</evidence>
<feature type="modified residue" description="Glycine radical" evidence="3">
    <location>
        <position position="779"/>
    </location>
</feature>
<evidence type="ECO:0000256" key="3">
    <source>
        <dbReference type="PROSITE-ProRule" id="PRU00493"/>
    </source>
</evidence>
<sequence>MNDRVKKMKESLRISKYPLCIEQFRLANESLEQTAGEPMILRRAKLHAHVLDNISIFIEEDDLLCGSGASKPFGLEMQYEYGVWTKDEVESLKSEIYTISPEDEAELYKLNEKFSNNSLNSNLVETMGKSLGENDRLWPFMKSGCILPPWKDKKGGSGGGFAMSGYGLGPGFALVCIDYSIILQKGAKSIIEEAKECLRNLRYDSSDSIDKRNFWEGVIIVFEAWVRFARRYSDLAAKLASTETNPQRKEELLEMSRICRKVPYEPADTFYEALQSFWFTFLLVCPSPTSTAGRFDQYMYPFYKKDIENHIIDDEKVLELLEIMRCKVMKINRVSGKANRAKNSGMAKWYNWTIGGVKADGSDATNELTYLLLEAAKDTHLPHHTLTLRVHKNTPEKLMIKALDCVRSGIGMPAFLGDESFINFFTSQSETNRLPVEIARDYCPTGCVDGNIPGITRTQVATFFIIPQAMDICMHQGFCRYTKEMVGVSFGDVTEMATFNEFKTAVFKEIKYLMEMANERINVELIAERELFPDVFRSALMKDGVKTGKDMYSRRFEFENGAVLGAVGGVNTGNALYAIKKLIYDEQKYTMKQLVTALDADWEGYEEMRAEFKNAAKYGNNIPEVDALVAEVYKFHADTCLSLPCAYGDTLKPNAISISAHQPGGACTGATADGRKGGEILADASLSPVQGTDKNGPLAVFMSAMKIPQDAYQGTLMNMKITPDTMKTDEDLKKLGSMIKTYLTHGGKHIQFNIIDQKEMKDAKVHPEEHPELVVRVAGYSAYFTRLTNEIQDEVIERTAQNM</sequence>
<dbReference type="Pfam" id="PF02901">
    <property type="entry name" value="PFL-like"/>
    <property type="match status" value="1"/>
</dbReference>
<dbReference type="InterPro" id="IPR004184">
    <property type="entry name" value="PFL_dom"/>
</dbReference>
<dbReference type="Gene3D" id="3.20.70.20">
    <property type="match status" value="1"/>
</dbReference>
<evidence type="ECO:0000259" key="4">
    <source>
        <dbReference type="PROSITE" id="PS51149"/>
    </source>
</evidence>
<dbReference type="GO" id="GO:0005829">
    <property type="term" value="C:cytosol"/>
    <property type="evidence" value="ECO:0007669"/>
    <property type="project" value="TreeGrafter"/>
</dbReference>
<dbReference type="PROSITE" id="PS51554">
    <property type="entry name" value="PFL"/>
    <property type="match status" value="1"/>
</dbReference>
<accession>A0A2N5PCE6</accession>
<gene>
    <name evidence="6" type="ORF">CDL26_08120</name>
</gene>
<dbReference type="PROSITE" id="PS51149">
    <property type="entry name" value="GLY_RADICAL_2"/>
    <property type="match status" value="1"/>
</dbReference>
<proteinExistence type="predicted"/>
<dbReference type="InterPro" id="IPR051215">
    <property type="entry name" value="GRE"/>
</dbReference>